<dbReference type="PANTHER" id="PTHR47808">
    <property type="entry name" value="INNER NUCLEAR MEMBRANE PROTEIN HEH2-RELATED"/>
    <property type="match status" value="1"/>
</dbReference>
<organism evidence="8 9">
    <name type="scientific">Blyttiomyces helicus</name>
    <dbReference type="NCBI Taxonomy" id="388810"/>
    <lineage>
        <taxon>Eukaryota</taxon>
        <taxon>Fungi</taxon>
        <taxon>Fungi incertae sedis</taxon>
        <taxon>Chytridiomycota</taxon>
        <taxon>Chytridiomycota incertae sedis</taxon>
        <taxon>Chytridiomycetes</taxon>
        <taxon>Chytridiomycetes incertae sedis</taxon>
        <taxon>Blyttiomyces</taxon>
    </lineage>
</organism>
<dbReference type="GO" id="GO:0071763">
    <property type="term" value="P:nuclear membrane organization"/>
    <property type="evidence" value="ECO:0007669"/>
    <property type="project" value="TreeGrafter"/>
</dbReference>
<name>A0A4P9WNG5_9FUNG</name>
<dbReference type="GO" id="GO:0005783">
    <property type="term" value="C:endoplasmic reticulum"/>
    <property type="evidence" value="ECO:0007669"/>
    <property type="project" value="TreeGrafter"/>
</dbReference>
<evidence type="ECO:0000313" key="8">
    <source>
        <dbReference type="EMBL" id="RKO92740.1"/>
    </source>
</evidence>
<proteinExistence type="predicted"/>
<keyword evidence="3" id="KW-0812">Transmembrane</keyword>
<keyword evidence="4" id="KW-1133">Transmembrane helix</keyword>
<feature type="non-terminal residue" evidence="8">
    <location>
        <position position="200"/>
    </location>
</feature>
<evidence type="ECO:0000256" key="2">
    <source>
        <dbReference type="ARBA" id="ARBA00022553"/>
    </source>
</evidence>
<gene>
    <name evidence="8" type="ORF">BDK51DRAFT_11787</name>
</gene>
<dbReference type="GO" id="GO:0034399">
    <property type="term" value="C:nuclear periphery"/>
    <property type="evidence" value="ECO:0007669"/>
    <property type="project" value="TreeGrafter"/>
</dbReference>
<feature type="domain" description="Man1/Src1-like C-terminal" evidence="7">
    <location>
        <begin position="8"/>
        <end position="193"/>
    </location>
</feature>
<evidence type="ECO:0000256" key="5">
    <source>
        <dbReference type="ARBA" id="ARBA00023136"/>
    </source>
</evidence>
<accession>A0A4P9WNG5</accession>
<dbReference type="Gene3D" id="1.10.10.1180">
    <property type="entry name" value="MAN1, winged-helix domain"/>
    <property type="match status" value="1"/>
</dbReference>
<evidence type="ECO:0000259" key="7">
    <source>
        <dbReference type="Pfam" id="PF09402"/>
    </source>
</evidence>
<dbReference type="OrthoDB" id="2503928at2759"/>
<keyword evidence="5" id="KW-0472">Membrane</keyword>
<dbReference type="EMBL" id="KZ994514">
    <property type="protein sequence ID" value="RKO92740.1"/>
    <property type="molecule type" value="Genomic_DNA"/>
</dbReference>
<dbReference type="InterPro" id="IPR044780">
    <property type="entry name" value="Heh2/Src1"/>
</dbReference>
<sequence length="200" mass="22650">PLTTTLDDTKTHRLITSTQPPILSYACRIRRTIWETSQEYWAELVTAAAVLLATIYGYHRHQIISRETRVVARLVDDVLDAVHEESENHRTDPIRHPVPGLSTSQLRDHLLPGVVPGRTVSKRSGSAAVSHSVDGIRTTRDPSGRTVWYLAEEAARDRLWGKVQTLVLRNSNVRETSMELNGEQHLVWQWIGSHALSPRR</sequence>
<feature type="non-terminal residue" evidence="8">
    <location>
        <position position="1"/>
    </location>
</feature>
<evidence type="ECO:0000256" key="3">
    <source>
        <dbReference type="ARBA" id="ARBA00022692"/>
    </source>
</evidence>
<evidence type="ECO:0000256" key="4">
    <source>
        <dbReference type="ARBA" id="ARBA00022989"/>
    </source>
</evidence>
<comment type="subcellular location">
    <subcellularLocation>
        <location evidence="1">Nucleus inner membrane</location>
    </subcellularLocation>
</comment>
<evidence type="ECO:0000256" key="1">
    <source>
        <dbReference type="ARBA" id="ARBA00004540"/>
    </source>
</evidence>
<dbReference type="PANTHER" id="PTHR47808:SF2">
    <property type="entry name" value="LEM DOMAIN-CONTAINING PROTEIN 2"/>
    <property type="match status" value="1"/>
</dbReference>
<dbReference type="AlphaFoldDB" id="A0A4P9WNG5"/>
<reference evidence="8" key="1">
    <citation type="submission" date="2018-06" db="EMBL/GenBank/DDBJ databases">
        <title>Leveraging single-cell genomics to expand the Fungal Tree of Life.</title>
        <authorList>
            <consortium name="DOE Joint Genome Institute"/>
            <person name="Ahrendt S.R."/>
            <person name="Quandt C.A."/>
            <person name="Ciobanu D."/>
            <person name="Clum A."/>
            <person name="Salamov A."/>
            <person name="Andreopoulos B."/>
            <person name="Cheng J.-F."/>
            <person name="Woyke T."/>
            <person name="Pelin A."/>
            <person name="Henrissat B."/>
            <person name="Reynolds N."/>
            <person name="Benny G.L."/>
            <person name="Smith M.E."/>
            <person name="James T.Y."/>
            <person name="Grigoriev I.V."/>
        </authorList>
    </citation>
    <scope>NUCLEOTIDE SEQUENCE</scope>
    <source>
        <strain evidence="8">Perch Fen</strain>
    </source>
</reference>
<dbReference type="GO" id="GO:0003682">
    <property type="term" value="F:chromatin binding"/>
    <property type="evidence" value="ECO:0007669"/>
    <property type="project" value="InterPro"/>
</dbReference>
<dbReference type="Proteomes" id="UP000269721">
    <property type="component" value="Unassembled WGS sequence"/>
</dbReference>
<dbReference type="InterPro" id="IPR018996">
    <property type="entry name" value="Man1/Src1-like_C"/>
</dbReference>
<protein>
    <submittedName>
        <fullName evidence="8">Inner nuclear membrane protein MAN1</fullName>
    </submittedName>
</protein>
<dbReference type="Pfam" id="PF09402">
    <property type="entry name" value="MSC"/>
    <property type="match status" value="1"/>
</dbReference>
<dbReference type="InterPro" id="IPR041885">
    <property type="entry name" value="MAN1_winged_helix_dom"/>
</dbReference>
<evidence type="ECO:0000313" key="9">
    <source>
        <dbReference type="Proteomes" id="UP000269721"/>
    </source>
</evidence>
<evidence type="ECO:0000256" key="6">
    <source>
        <dbReference type="ARBA" id="ARBA00023242"/>
    </source>
</evidence>
<keyword evidence="6" id="KW-0539">Nucleus</keyword>
<keyword evidence="9" id="KW-1185">Reference proteome</keyword>
<dbReference type="GO" id="GO:0005637">
    <property type="term" value="C:nuclear inner membrane"/>
    <property type="evidence" value="ECO:0007669"/>
    <property type="project" value="UniProtKB-SubCell"/>
</dbReference>
<keyword evidence="2" id="KW-0597">Phosphoprotein</keyword>